<feature type="non-terminal residue" evidence="9">
    <location>
        <position position="1"/>
    </location>
</feature>
<dbReference type="Proteomes" id="UP000001514">
    <property type="component" value="Unassembled WGS sequence"/>
</dbReference>
<dbReference type="GO" id="GO:0005739">
    <property type="term" value="C:mitochondrion"/>
    <property type="evidence" value="ECO:0000318"/>
    <property type="project" value="GO_Central"/>
</dbReference>
<evidence type="ECO:0000256" key="7">
    <source>
        <dbReference type="ARBA" id="ARBA00041344"/>
    </source>
</evidence>
<keyword evidence="10" id="KW-1185">Reference proteome</keyword>
<dbReference type="OMA" id="THHRRCC"/>
<evidence type="ECO:0000256" key="8">
    <source>
        <dbReference type="SAM" id="Phobius"/>
    </source>
</evidence>
<dbReference type="AlphaFoldDB" id="D8RKC5"/>
<keyword evidence="5 8" id="KW-0472">Membrane</keyword>
<evidence type="ECO:0000313" key="10">
    <source>
        <dbReference type="Proteomes" id="UP000001514"/>
    </source>
</evidence>
<evidence type="ECO:0000256" key="4">
    <source>
        <dbReference type="ARBA" id="ARBA00022989"/>
    </source>
</evidence>
<gene>
    <name evidence="9" type="ORF">SELMODRAFT_95536</name>
</gene>
<organism evidence="10">
    <name type="scientific">Selaginella moellendorffii</name>
    <name type="common">Spikemoss</name>
    <dbReference type="NCBI Taxonomy" id="88036"/>
    <lineage>
        <taxon>Eukaryota</taxon>
        <taxon>Viridiplantae</taxon>
        <taxon>Streptophyta</taxon>
        <taxon>Embryophyta</taxon>
        <taxon>Tracheophyta</taxon>
        <taxon>Lycopodiopsida</taxon>
        <taxon>Selaginellales</taxon>
        <taxon>Selaginellaceae</taxon>
        <taxon>Selaginella</taxon>
    </lineage>
</organism>
<keyword evidence="4 8" id="KW-1133">Transmembrane helix</keyword>
<dbReference type="Gramene" id="EFJ27418">
    <property type="protein sequence ID" value="EFJ27418"/>
    <property type="gene ID" value="SELMODRAFT_95536"/>
</dbReference>
<evidence type="ECO:0000256" key="1">
    <source>
        <dbReference type="ARBA" id="ARBA00004141"/>
    </source>
</evidence>
<evidence type="ECO:0000256" key="2">
    <source>
        <dbReference type="ARBA" id="ARBA00008444"/>
    </source>
</evidence>
<evidence type="ECO:0000256" key="5">
    <source>
        <dbReference type="ARBA" id="ARBA00023136"/>
    </source>
</evidence>
<dbReference type="KEGG" id="smo:SELMODRAFT_95536"/>
<dbReference type="Pfam" id="PF02466">
    <property type="entry name" value="Tim17"/>
    <property type="match status" value="1"/>
</dbReference>
<dbReference type="GO" id="GO:0016020">
    <property type="term" value="C:membrane"/>
    <property type="evidence" value="ECO:0007669"/>
    <property type="project" value="UniProtKB-SubCell"/>
</dbReference>
<dbReference type="FunCoup" id="D8RKC5">
    <property type="interactions" value="653"/>
</dbReference>
<evidence type="ECO:0000313" key="9">
    <source>
        <dbReference type="EMBL" id="EFJ27418.1"/>
    </source>
</evidence>
<reference evidence="9 10" key="1">
    <citation type="journal article" date="2011" name="Science">
        <title>The Selaginella genome identifies genetic changes associated with the evolution of vascular plants.</title>
        <authorList>
            <person name="Banks J.A."/>
            <person name="Nishiyama T."/>
            <person name="Hasebe M."/>
            <person name="Bowman J.L."/>
            <person name="Gribskov M."/>
            <person name="dePamphilis C."/>
            <person name="Albert V.A."/>
            <person name="Aono N."/>
            <person name="Aoyama T."/>
            <person name="Ambrose B.A."/>
            <person name="Ashton N.W."/>
            <person name="Axtell M.J."/>
            <person name="Barker E."/>
            <person name="Barker M.S."/>
            <person name="Bennetzen J.L."/>
            <person name="Bonawitz N.D."/>
            <person name="Chapple C."/>
            <person name="Cheng C."/>
            <person name="Correa L.G."/>
            <person name="Dacre M."/>
            <person name="DeBarry J."/>
            <person name="Dreyer I."/>
            <person name="Elias M."/>
            <person name="Engstrom E.M."/>
            <person name="Estelle M."/>
            <person name="Feng L."/>
            <person name="Finet C."/>
            <person name="Floyd S.K."/>
            <person name="Frommer W.B."/>
            <person name="Fujita T."/>
            <person name="Gramzow L."/>
            <person name="Gutensohn M."/>
            <person name="Harholt J."/>
            <person name="Hattori M."/>
            <person name="Heyl A."/>
            <person name="Hirai T."/>
            <person name="Hiwatashi Y."/>
            <person name="Ishikawa M."/>
            <person name="Iwata M."/>
            <person name="Karol K.G."/>
            <person name="Koehler B."/>
            <person name="Kolukisaoglu U."/>
            <person name="Kubo M."/>
            <person name="Kurata T."/>
            <person name="Lalonde S."/>
            <person name="Li K."/>
            <person name="Li Y."/>
            <person name="Litt A."/>
            <person name="Lyons E."/>
            <person name="Manning G."/>
            <person name="Maruyama T."/>
            <person name="Michael T.P."/>
            <person name="Mikami K."/>
            <person name="Miyazaki S."/>
            <person name="Morinaga S."/>
            <person name="Murata T."/>
            <person name="Mueller-Roeber B."/>
            <person name="Nelson D.R."/>
            <person name="Obara M."/>
            <person name="Oguri Y."/>
            <person name="Olmstead R.G."/>
            <person name="Onodera N."/>
            <person name="Petersen B.L."/>
            <person name="Pils B."/>
            <person name="Prigge M."/>
            <person name="Rensing S.A."/>
            <person name="Riano-Pachon D.M."/>
            <person name="Roberts A.W."/>
            <person name="Sato Y."/>
            <person name="Scheller H.V."/>
            <person name="Schulz B."/>
            <person name="Schulz C."/>
            <person name="Shakirov E.V."/>
            <person name="Shibagaki N."/>
            <person name="Shinohara N."/>
            <person name="Shippen D.E."/>
            <person name="Soerensen I."/>
            <person name="Sotooka R."/>
            <person name="Sugimoto N."/>
            <person name="Sugita M."/>
            <person name="Sumikawa N."/>
            <person name="Tanurdzic M."/>
            <person name="Theissen G."/>
            <person name="Ulvskov P."/>
            <person name="Wakazuki S."/>
            <person name="Weng J.K."/>
            <person name="Willats W.W."/>
            <person name="Wipf D."/>
            <person name="Wolf P.G."/>
            <person name="Yang L."/>
            <person name="Zimmer A.D."/>
            <person name="Zhu Q."/>
            <person name="Mitros T."/>
            <person name="Hellsten U."/>
            <person name="Loque D."/>
            <person name="Otillar R."/>
            <person name="Salamov A."/>
            <person name="Schmutz J."/>
            <person name="Shapiro H."/>
            <person name="Lindquist E."/>
            <person name="Lucas S."/>
            <person name="Rokhsar D."/>
            <person name="Grigoriev I.V."/>
        </authorList>
    </citation>
    <scope>NUCLEOTIDE SEQUENCE [LARGE SCALE GENOMIC DNA]</scope>
</reference>
<dbReference type="HOGENOM" id="CLU_1743796_0_0_1"/>
<proteinExistence type="inferred from homology"/>
<dbReference type="PANTHER" id="PTHR13002">
    <property type="entry name" value="C3ORF1 PROTEIN-RELATED"/>
    <property type="match status" value="1"/>
</dbReference>
<accession>D8RKC5</accession>
<dbReference type="PANTHER" id="PTHR13002:SF1">
    <property type="entry name" value="COMPLEX I ASSEMBLY FACTOR TIMMDC1, MITOCHONDRIAL"/>
    <property type="match status" value="1"/>
</dbReference>
<feature type="transmembrane region" description="Helical" evidence="8">
    <location>
        <begin position="93"/>
        <end position="111"/>
    </location>
</feature>
<dbReference type="GO" id="GO:0032981">
    <property type="term" value="P:mitochondrial respiratory chain complex I assembly"/>
    <property type="evidence" value="ECO:0007669"/>
    <property type="project" value="InterPro"/>
</dbReference>
<protein>
    <recommendedName>
        <fullName evidence="6">Complex I assembly factor TIMMDC1, mitochondrial</fullName>
    </recommendedName>
    <alternativeName>
        <fullName evidence="7">Translocase of inner mitochondrial membrane domain-containing protein 1</fullName>
    </alternativeName>
</protein>
<dbReference type="eggNOG" id="KOG4608">
    <property type="taxonomic scope" value="Eukaryota"/>
</dbReference>
<dbReference type="STRING" id="88036.D8RKC5"/>
<comment type="subcellular location">
    <subcellularLocation>
        <location evidence="1">Membrane</location>
        <topology evidence="1">Multi-pass membrane protein</topology>
    </subcellularLocation>
</comment>
<sequence>DWGSKTTIGIVAGMIFGGLKEGRASAHWQPFLPSQAGSSTWNERQRVWRNVWEQRFVRVAGGTVSGGAKLGFFTSMYCGLQHALAIYRDVDDAFNTAIAASATAATLGLVLPGSLRWRLRTSSLGIVLGAVAGLPIGEQKKKSKLSIALHS</sequence>
<comment type="similarity">
    <text evidence="2">Belongs to the Tim17/Tim22/Tim23 family.</text>
</comment>
<evidence type="ECO:0000256" key="6">
    <source>
        <dbReference type="ARBA" id="ARBA00040778"/>
    </source>
</evidence>
<keyword evidence="3 8" id="KW-0812">Transmembrane</keyword>
<dbReference type="OrthoDB" id="509993at2759"/>
<dbReference type="InterPro" id="IPR055299">
    <property type="entry name" value="TIMMDC1"/>
</dbReference>
<evidence type="ECO:0000256" key="3">
    <source>
        <dbReference type="ARBA" id="ARBA00022692"/>
    </source>
</evidence>
<name>D8RKC5_SELML</name>
<dbReference type="InParanoid" id="D8RKC5"/>
<dbReference type="EMBL" id="GL377582">
    <property type="protein sequence ID" value="EFJ27418.1"/>
    <property type="molecule type" value="Genomic_DNA"/>
</dbReference>